<dbReference type="PANTHER" id="PTHR46168:SF15">
    <property type="entry name" value="ARMADILLO REPEAT-CONTAINING DOMAIN-CONTAINING PROTEIN"/>
    <property type="match status" value="1"/>
</dbReference>
<reference evidence="3 6" key="1">
    <citation type="journal article" date="2011" name="Nature">
        <title>The Medicago genome provides insight into the evolution of rhizobial symbioses.</title>
        <authorList>
            <person name="Young N.D."/>
            <person name="Debelle F."/>
            <person name="Oldroyd G.E."/>
            <person name="Geurts R."/>
            <person name="Cannon S.B."/>
            <person name="Udvardi M.K."/>
            <person name="Benedito V.A."/>
            <person name="Mayer K.F."/>
            <person name="Gouzy J."/>
            <person name="Schoof H."/>
            <person name="Van de Peer Y."/>
            <person name="Proost S."/>
            <person name="Cook D.R."/>
            <person name="Meyers B.C."/>
            <person name="Spannagl M."/>
            <person name="Cheung F."/>
            <person name="De Mita S."/>
            <person name="Krishnakumar V."/>
            <person name="Gundlach H."/>
            <person name="Zhou S."/>
            <person name="Mudge J."/>
            <person name="Bharti A.K."/>
            <person name="Murray J.D."/>
            <person name="Naoumkina M.A."/>
            <person name="Rosen B."/>
            <person name="Silverstein K.A."/>
            <person name="Tang H."/>
            <person name="Rombauts S."/>
            <person name="Zhao P.X."/>
            <person name="Zhou P."/>
            <person name="Barbe V."/>
            <person name="Bardou P."/>
            <person name="Bechner M."/>
            <person name="Bellec A."/>
            <person name="Berger A."/>
            <person name="Berges H."/>
            <person name="Bidwell S."/>
            <person name="Bisseling T."/>
            <person name="Choisne N."/>
            <person name="Couloux A."/>
            <person name="Denny R."/>
            <person name="Deshpande S."/>
            <person name="Dai X."/>
            <person name="Doyle J.J."/>
            <person name="Dudez A.M."/>
            <person name="Farmer A.D."/>
            <person name="Fouteau S."/>
            <person name="Franken C."/>
            <person name="Gibelin C."/>
            <person name="Gish J."/>
            <person name="Goldstein S."/>
            <person name="Gonzalez A.J."/>
            <person name="Green P.J."/>
            <person name="Hallab A."/>
            <person name="Hartog M."/>
            <person name="Hua A."/>
            <person name="Humphray S.J."/>
            <person name="Jeong D.H."/>
            <person name="Jing Y."/>
            <person name="Jocker A."/>
            <person name="Kenton S.M."/>
            <person name="Kim D.J."/>
            <person name="Klee K."/>
            <person name="Lai H."/>
            <person name="Lang C."/>
            <person name="Lin S."/>
            <person name="Macmil S.L."/>
            <person name="Magdelenat G."/>
            <person name="Matthews L."/>
            <person name="McCorrison J."/>
            <person name="Monaghan E.L."/>
            <person name="Mun J.H."/>
            <person name="Najar F.Z."/>
            <person name="Nicholson C."/>
            <person name="Noirot C."/>
            <person name="O'Bleness M."/>
            <person name="Paule C.R."/>
            <person name="Poulain J."/>
            <person name="Prion F."/>
            <person name="Qin B."/>
            <person name="Qu C."/>
            <person name="Retzel E.F."/>
            <person name="Riddle C."/>
            <person name="Sallet E."/>
            <person name="Samain S."/>
            <person name="Samson N."/>
            <person name="Sanders I."/>
            <person name="Saurat O."/>
            <person name="Scarpelli C."/>
            <person name="Schiex T."/>
            <person name="Segurens B."/>
            <person name="Severin A.J."/>
            <person name="Sherrier D.J."/>
            <person name="Shi R."/>
            <person name="Sims S."/>
            <person name="Singer S.R."/>
            <person name="Sinharoy S."/>
            <person name="Sterck L."/>
            <person name="Viollet A."/>
            <person name="Wang B.B."/>
            <person name="Wang K."/>
            <person name="Wang M."/>
            <person name="Wang X."/>
            <person name="Warfsmann J."/>
            <person name="Weissenbach J."/>
            <person name="White D.D."/>
            <person name="White J.D."/>
            <person name="Wiley G.B."/>
            <person name="Wincker P."/>
            <person name="Xing Y."/>
            <person name="Yang L."/>
            <person name="Yao Z."/>
            <person name="Ying F."/>
            <person name="Zhai J."/>
            <person name="Zhou L."/>
            <person name="Zuber A."/>
            <person name="Denarie J."/>
            <person name="Dixon R.A."/>
            <person name="May G.D."/>
            <person name="Schwartz D.C."/>
            <person name="Rogers J."/>
            <person name="Quetier F."/>
            <person name="Town C.D."/>
            <person name="Roe B.A."/>
        </authorList>
    </citation>
    <scope>NUCLEOTIDE SEQUENCE [LARGE SCALE GENOMIC DNA]</scope>
    <source>
        <strain evidence="3">A17</strain>
        <strain evidence="5 6">cv. Jemalong A17</strain>
    </source>
</reference>
<evidence type="ECO:0000259" key="2">
    <source>
        <dbReference type="Pfam" id="PF25055"/>
    </source>
</evidence>
<sequence length="596" mass="65627">MMKSPNPSPKLEEEKSLEEELLIPILMGEQVIKLAEEAKSSKVECRELAKKVEILCKNLRGVVRVVTGSHQSLNDRPIRRMVRELSKNLEKTLALVRRCKSQGVNVLRNVLTMSSTGDFRKVWNLLESSNGDMMWLLSIFESKGTNLSISPIASNDPILAWVWTSIYTLQLGNPKDRVEAANELGSLAKDNDRNKFIIVEEGGVLPLLKVLKDSAFPDSQVAAANALTSIISGDHDQQRFVQFLLSNLAVPVIVQVLSDAVFRVRVSVANLVSAMADQEPLAREEFIRANVTKPLVLFMSLDTVLNKPIAARSGLHSVVQNLSEVDSDGSNCRGREADQSPELRNDVKVSCAKALWKLSKGCLLACKRITETKGLICLAKMIESESGELRLNCLMAVMEITAVAESNADLRRGAFKPTAPVAKAVLDQLFKVVREERDSTLLIPAIKSIGSLARNFPGKVPHVLGPLVAHLGNKDINVASEVIVALIKFVCTDNYNRVDHSKAILELDGIPKLMSLLKIKDGHQVYGLKLLCYLALNVGNSKVLEQERVLSTIEKLARPVLAQNPDLKELFANAIHHLSLYQSGVQLHRHPLGLGL</sequence>
<name>A0A072UPN5_MEDTR</name>
<dbReference type="PANTHER" id="PTHR46168">
    <property type="entry name" value="ARMADILLO REPEAT ONLY 4"/>
    <property type="match status" value="1"/>
</dbReference>
<protein>
    <submittedName>
        <fullName evidence="3">Armadillo repeat only 1 protein</fullName>
    </submittedName>
</protein>
<dbReference type="KEGG" id="mtr:25493728"/>
<dbReference type="SMART" id="SM00185">
    <property type="entry name" value="ARM"/>
    <property type="match status" value="3"/>
</dbReference>
<dbReference type="Gene3D" id="1.20.930.20">
    <property type="entry name" value="Adaptor protein Cbl, N-terminal domain"/>
    <property type="match status" value="1"/>
</dbReference>
<reference evidence="3 6" key="2">
    <citation type="journal article" date="2014" name="BMC Genomics">
        <title>An improved genome release (version Mt4.0) for the model legume Medicago truncatula.</title>
        <authorList>
            <person name="Tang H."/>
            <person name="Krishnakumar V."/>
            <person name="Bidwell S."/>
            <person name="Rosen B."/>
            <person name="Chan A."/>
            <person name="Zhou S."/>
            <person name="Gentzbittel L."/>
            <person name="Childs K.L."/>
            <person name="Yandell M."/>
            <person name="Gundlach H."/>
            <person name="Mayer K.F."/>
            <person name="Schwartz D.C."/>
            <person name="Town C.D."/>
        </authorList>
    </citation>
    <scope>GENOME REANNOTATION</scope>
    <source>
        <strain evidence="3">A17</strain>
        <strain evidence="5 6">cv. Jemalong A17</strain>
    </source>
</reference>
<dbReference type="GO" id="GO:0007166">
    <property type="term" value="P:cell surface receptor signaling pathway"/>
    <property type="evidence" value="ECO:0007669"/>
    <property type="project" value="InterPro"/>
</dbReference>
<dbReference type="InterPro" id="IPR016024">
    <property type="entry name" value="ARM-type_fold"/>
</dbReference>
<dbReference type="InterPro" id="IPR056694">
    <property type="entry name" value="DUF7792"/>
</dbReference>
<evidence type="ECO:0000313" key="4">
    <source>
        <dbReference type="EMBL" id="RHN63471.1"/>
    </source>
</evidence>
<reference evidence="4" key="5">
    <citation type="journal article" date="2018" name="Nat. Plants">
        <title>Whole-genome landscape of Medicago truncatula symbiotic genes.</title>
        <authorList>
            <person name="Pecrix Y."/>
            <person name="Gamas P."/>
            <person name="Carrere S."/>
        </authorList>
    </citation>
    <scope>NUCLEOTIDE SEQUENCE</scope>
    <source>
        <tissue evidence="4">Leaves</tissue>
    </source>
</reference>
<dbReference type="SUPFAM" id="SSF48371">
    <property type="entry name" value="ARM repeat"/>
    <property type="match status" value="1"/>
</dbReference>
<dbReference type="Gene3D" id="1.25.10.10">
    <property type="entry name" value="Leucine-rich Repeat Variant"/>
    <property type="match status" value="2"/>
</dbReference>
<dbReference type="AlphaFoldDB" id="A0A072UPN5"/>
<dbReference type="InterPro" id="IPR036537">
    <property type="entry name" value="Adaptor_Cbl_N_dom_sf"/>
</dbReference>
<feature type="domain" description="DUF7792" evidence="2">
    <location>
        <begin position="18"/>
        <end position="140"/>
    </location>
</feature>
<keyword evidence="1" id="KW-0677">Repeat</keyword>
<dbReference type="Pfam" id="PF25055">
    <property type="entry name" value="DUF7792"/>
    <property type="match status" value="1"/>
</dbReference>
<dbReference type="InterPro" id="IPR011989">
    <property type="entry name" value="ARM-like"/>
</dbReference>
<gene>
    <name evidence="5" type="primary">25493728</name>
    <name evidence="3" type="ordered locus">MTR_4g105110</name>
    <name evidence="4" type="ORF">MtrunA17_Chr4g0058611</name>
</gene>
<dbReference type="EMBL" id="CM001220">
    <property type="protein sequence ID" value="KEH31794.1"/>
    <property type="molecule type" value="Genomic_DNA"/>
</dbReference>
<evidence type="ECO:0000313" key="7">
    <source>
        <dbReference type="Proteomes" id="UP000265566"/>
    </source>
</evidence>
<dbReference type="EnsemblPlants" id="KEH31794">
    <property type="protein sequence ID" value="KEH31794"/>
    <property type="gene ID" value="MTR_4g105110"/>
</dbReference>
<proteinExistence type="predicted"/>
<dbReference type="InterPro" id="IPR000225">
    <property type="entry name" value="Armadillo"/>
</dbReference>
<dbReference type="Proteomes" id="UP000002051">
    <property type="component" value="Chromosome 4"/>
</dbReference>
<dbReference type="ExpressionAtlas" id="A0A072UPN5">
    <property type="expression patterns" value="differential"/>
</dbReference>
<keyword evidence="6" id="KW-1185">Reference proteome</keyword>
<evidence type="ECO:0000313" key="5">
    <source>
        <dbReference type="EnsemblPlants" id="KEH31794"/>
    </source>
</evidence>
<evidence type="ECO:0000313" key="3">
    <source>
        <dbReference type="EMBL" id="KEH31794.1"/>
    </source>
</evidence>
<accession>A0A072UPN5</accession>
<reference evidence="7" key="4">
    <citation type="journal article" date="2018" name="Nat. Plants">
        <title>Whole-genome landscape of Medicago truncatula symbiotic genes.</title>
        <authorList>
            <person name="Pecrix Y."/>
            <person name="Staton S.E."/>
            <person name="Sallet E."/>
            <person name="Lelandais-Briere C."/>
            <person name="Moreau S."/>
            <person name="Carrere S."/>
            <person name="Blein T."/>
            <person name="Jardinaud M.F."/>
            <person name="Latrasse D."/>
            <person name="Zouine M."/>
            <person name="Zahm M."/>
            <person name="Kreplak J."/>
            <person name="Mayjonade B."/>
            <person name="Satge C."/>
            <person name="Perez M."/>
            <person name="Cauet S."/>
            <person name="Marande W."/>
            <person name="Chantry-Darmon C."/>
            <person name="Lopez-Roques C."/>
            <person name="Bouchez O."/>
            <person name="Berard A."/>
            <person name="Debelle F."/>
            <person name="Munos S."/>
            <person name="Bendahmane A."/>
            <person name="Berges H."/>
            <person name="Niebel A."/>
            <person name="Buitink J."/>
            <person name="Frugier F."/>
            <person name="Benhamed M."/>
            <person name="Crespi M."/>
            <person name="Gouzy J."/>
            <person name="Gamas P."/>
        </authorList>
    </citation>
    <scope>NUCLEOTIDE SEQUENCE [LARGE SCALE GENOMIC DNA]</scope>
    <source>
        <strain evidence="7">cv. Jemalong A17</strain>
    </source>
</reference>
<dbReference type="HOGENOM" id="CLU_011758_1_0_1"/>
<reference evidence="5" key="3">
    <citation type="submission" date="2015-04" db="UniProtKB">
        <authorList>
            <consortium name="EnsemblPlants"/>
        </authorList>
    </citation>
    <scope>IDENTIFICATION</scope>
    <source>
        <strain evidence="5">cv. Jemalong A17</strain>
    </source>
</reference>
<dbReference type="EMBL" id="PSQE01000004">
    <property type="protein sequence ID" value="RHN63471.1"/>
    <property type="molecule type" value="Genomic_DNA"/>
</dbReference>
<evidence type="ECO:0000256" key="1">
    <source>
        <dbReference type="ARBA" id="ARBA00022737"/>
    </source>
</evidence>
<dbReference type="Proteomes" id="UP000265566">
    <property type="component" value="Chromosome 4"/>
</dbReference>
<dbReference type="STRING" id="3880.A0A072UPN5"/>
<dbReference type="OrthoDB" id="1683831at2759"/>
<dbReference type="Gramene" id="rna26170">
    <property type="protein sequence ID" value="RHN63471.1"/>
    <property type="gene ID" value="gene26170"/>
</dbReference>
<evidence type="ECO:0000313" key="6">
    <source>
        <dbReference type="Proteomes" id="UP000002051"/>
    </source>
</evidence>
<organism evidence="3 6">
    <name type="scientific">Medicago truncatula</name>
    <name type="common">Barrel medic</name>
    <name type="synonym">Medicago tribuloides</name>
    <dbReference type="NCBI Taxonomy" id="3880"/>
    <lineage>
        <taxon>Eukaryota</taxon>
        <taxon>Viridiplantae</taxon>
        <taxon>Streptophyta</taxon>
        <taxon>Embryophyta</taxon>
        <taxon>Tracheophyta</taxon>
        <taxon>Spermatophyta</taxon>
        <taxon>Magnoliopsida</taxon>
        <taxon>eudicotyledons</taxon>
        <taxon>Gunneridae</taxon>
        <taxon>Pentapetalae</taxon>
        <taxon>rosids</taxon>
        <taxon>fabids</taxon>
        <taxon>Fabales</taxon>
        <taxon>Fabaceae</taxon>
        <taxon>Papilionoideae</taxon>
        <taxon>50 kb inversion clade</taxon>
        <taxon>NPAAA clade</taxon>
        <taxon>Hologalegina</taxon>
        <taxon>IRL clade</taxon>
        <taxon>Trifolieae</taxon>
        <taxon>Medicago</taxon>
    </lineage>
</organism>